<proteinExistence type="predicted"/>
<evidence type="ECO:0000313" key="2">
    <source>
        <dbReference type="Proteomes" id="UP000595897"/>
    </source>
</evidence>
<reference evidence="1 2" key="1">
    <citation type="submission" date="2020-11" db="EMBL/GenBank/DDBJ databases">
        <title>Draft genome sequencing of a Lachnospiraceae strain isolated from anoxic soil subjected to BSD treatment.</title>
        <authorList>
            <person name="Uek A."/>
            <person name="Tonouchi A."/>
        </authorList>
    </citation>
    <scope>NUCLEOTIDE SEQUENCE [LARGE SCALE GENOMIC DNA]</scope>
    <source>
        <strain evidence="1 2">TB5</strain>
    </source>
</reference>
<dbReference type="KEGG" id="ahb:bsdtb5_02030"/>
<gene>
    <name evidence="1" type="ORF">bsdtb5_02030</name>
</gene>
<protein>
    <submittedName>
        <fullName evidence="1">Uncharacterized protein</fullName>
    </submittedName>
</protein>
<dbReference type="Proteomes" id="UP000595897">
    <property type="component" value="Chromosome"/>
</dbReference>
<evidence type="ECO:0000313" key="1">
    <source>
        <dbReference type="EMBL" id="BCN28908.1"/>
    </source>
</evidence>
<keyword evidence="2" id="KW-1185">Reference proteome</keyword>
<accession>A0A7R7IAW7</accession>
<dbReference type="EMBL" id="AP024169">
    <property type="protein sequence ID" value="BCN28908.1"/>
    <property type="molecule type" value="Genomic_DNA"/>
</dbReference>
<name>A0A7R7IAW7_9FIRM</name>
<organism evidence="1 2">
    <name type="scientific">Anaeromicropila herbilytica</name>
    <dbReference type="NCBI Taxonomy" id="2785025"/>
    <lineage>
        <taxon>Bacteria</taxon>
        <taxon>Bacillati</taxon>
        <taxon>Bacillota</taxon>
        <taxon>Clostridia</taxon>
        <taxon>Lachnospirales</taxon>
        <taxon>Lachnospiraceae</taxon>
        <taxon>Anaeromicropila</taxon>
    </lineage>
</organism>
<dbReference type="AlphaFoldDB" id="A0A7R7IAW7"/>
<sequence length="53" mass="6386">MLVLRLVKNMMPEGKVAKIHNYTAIYTQYTKIRLLTLELYVILITIVERWMFI</sequence>